<evidence type="ECO:0000256" key="3">
    <source>
        <dbReference type="ARBA" id="ARBA00022795"/>
    </source>
</evidence>
<evidence type="ECO:0000256" key="1">
    <source>
        <dbReference type="ARBA" id="ARBA00010577"/>
    </source>
</evidence>
<keyword evidence="7" id="KW-0282">Flagellum</keyword>
<gene>
    <name evidence="7" type="ORF">LZ24_01556</name>
</gene>
<keyword evidence="7" id="KW-0969">Cilium</keyword>
<evidence type="ECO:0000256" key="5">
    <source>
        <dbReference type="RuleBase" id="RU362076"/>
    </source>
</evidence>
<dbReference type="InterPro" id="IPR025965">
    <property type="entry name" value="FlgD/Vpr_Ig-like"/>
</dbReference>
<dbReference type="AlphaFoldDB" id="A0A562RUY0"/>
<protein>
    <recommendedName>
        <fullName evidence="2 5">Basal-body rod modification protein FlgD</fullName>
    </recommendedName>
</protein>
<organism evidence="7 8">
    <name type="scientific">Desulfobotulus alkaliphilus</name>
    <dbReference type="NCBI Taxonomy" id="622671"/>
    <lineage>
        <taxon>Bacteria</taxon>
        <taxon>Pseudomonadati</taxon>
        <taxon>Thermodesulfobacteriota</taxon>
        <taxon>Desulfobacteria</taxon>
        <taxon>Desulfobacterales</taxon>
        <taxon>Desulfobacteraceae</taxon>
        <taxon>Desulfobotulus</taxon>
    </lineage>
</organism>
<feature type="domain" description="FlgD/Vpr Ig-like" evidence="6">
    <location>
        <begin position="109"/>
        <end position="177"/>
    </location>
</feature>
<dbReference type="Pfam" id="PF13860">
    <property type="entry name" value="FlgD_ig"/>
    <property type="match status" value="2"/>
</dbReference>
<comment type="function">
    <text evidence="4 5">Required for flagellar hook formation. May act as a scaffolding protein.</text>
</comment>
<proteinExistence type="inferred from homology"/>
<evidence type="ECO:0000256" key="4">
    <source>
        <dbReference type="ARBA" id="ARBA00024746"/>
    </source>
</evidence>
<evidence type="ECO:0000259" key="6">
    <source>
        <dbReference type="Pfam" id="PF13860"/>
    </source>
</evidence>
<comment type="caution">
    <text evidence="7">The sequence shown here is derived from an EMBL/GenBank/DDBJ whole genome shotgun (WGS) entry which is preliminary data.</text>
</comment>
<dbReference type="RefSeq" id="WP_144684209.1">
    <property type="nucleotide sequence ID" value="NZ_VLLC01000010.1"/>
</dbReference>
<feature type="domain" description="FlgD/Vpr Ig-like" evidence="6">
    <location>
        <begin position="263"/>
        <end position="318"/>
    </location>
</feature>
<evidence type="ECO:0000256" key="2">
    <source>
        <dbReference type="ARBA" id="ARBA00016013"/>
    </source>
</evidence>
<dbReference type="Proteomes" id="UP000318307">
    <property type="component" value="Unassembled WGS sequence"/>
</dbReference>
<sequence>METNAMGNAALARVASEYKAREDEEKDPLGREAFLTMLVAQLQNQDPLNPMEGTDFTSQLAQFSQLEAAFNTNKTLESILKAMEAGSSRDLEAYMGKEILAEVDSIEVSSGKAVGGFYTLEENASVTINIYDEKGQQVRTLSLGQQEAGSHPISWDARDTGDRQVADGSYRYDVIAMGPGGMERVQTTVEGTVEGILYANGKAYLQVKGTFVDPESLLKVWEKPATAPVISPMEYIGREVTAETASIDFDGRILGNIPGYTLDREDEVLVEIYDREGNLVKSLYEGTKSGGDFHEISWDGKDRFGVTVAPGIYSYRVLSKGAMADTRVSGEVTGLVYRNGIPYLNVDGSLVSSGAVRSVG</sequence>
<dbReference type="EMBL" id="VLLC01000010">
    <property type="protein sequence ID" value="TWI72414.1"/>
    <property type="molecule type" value="Genomic_DNA"/>
</dbReference>
<keyword evidence="7" id="KW-0966">Cell projection</keyword>
<accession>A0A562RUY0</accession>
<dbReference type="GO" id="GO:0044781">
    <property type="term" value="P:bacterial-type flagellum organization"/>
    <property type="evidence" value="ECO:0007669"/>
    <property type="project" value="UniProtKB-UniRule"/>
</dbReference>
<name>A0A562RUY0_9BACT</name>
<dbReference type="Pfam" id="PF03963">
    <property type="entry name" value="FlgD"/>
    <property type="match status" value="1"/>
</dbReference>
<dbReference type="Gene3D" id="2.60.40.4070">
    <property type="match status" value="2"/>
</dbReference>
<evidence type="ECO:0000313" key="8">
    <source>
        <dbReference type="Proteomes" id="UP000318307"/>
    </source>
</evidence>
<evidence type="ECO:0000313" key="7">
    <source>
        <dbReference type="EMBL" id="TWI72414.1"/>
    </source>
</evidence>
<comment type="similarity">
    <text evidence="1 5">Belongs to the FlgD family.</text>
</comment>
<dbReference type="Gene3D" id="2.30.30.910">
    <property type="match status" value="1"/>
</dbReference>
<dbReference type="OrthoDB" id="9785233at2"/>
<dbReference type="InterPro" id="IPR005648">
    <property type="entry name" value="FlgD"/>
</dbReference>
<keyword evidence="3 5" id="KW-1005">Bacterial flagellum biogenesis</keyword>
<keyword evidence="8" id="KW-1185">Reference proteome</keyword>
<reference evidence="7 8" key="1">
    <citation type="submission" date="2019-07" db="EMBL/GenBank/DDBJ databases">
        <title>Genome sequencing of 100 strains of the haloalkaliphilic chemolithoautotrophic sulfur-oxidizing bacterium Thioalkalivibrio.</title>
        <authorList>
            <person name="Muyzer G."/>
        </authorList>
    </citation>
    <scope>NUCLEOTIDE SEQUENCE [LARGE SCALE GENOMIC DNA]</scope>
    <source>
        <strain evidence="7 8">ASO4-4</strain>
    </source>
</reference>